<feature type="region of interest" description="Disordered" evidence="8">
    <location>
        <begin position="139"/>
        <end position="158"/>
    </location>
</feature>
<comment type="caution">
    <text evidence="9">The sequence shown here is derived from an EMBL/GenBank/DDBJ whole genome shotgun (WGS) entry which is preliminary data.</text>
</comment>
<keyword evidence="4 7" id="KW-0812">Transmembrane</keyword>
<reference evidence="9 10" key="1">
    <citation type="submission" date="2024-01" db="EMBL/GenBank/DDBJ databases">
        <authorList>
            <person name="Allen C."/>
            <person name="Tagirdzhanova G."/>
        </authorList>
    </citation>
    <scope>NUCLEOTIDE SEQUENCE [LARGE SCALE GENOMIC DNA]</scope>
</reference>
<evidence type="ECO:0000256" key="4">
    <source>
        <dbReference type="ARBA" id="ARBA00022692"/>
    </source>
</evidence>
<dbReference type="PANTHER" id="PTHR40021:SF1">
    <property type="entry name" value="DEFECT AT LOW TEMPERATURE PROTEIN 1"/>
    <property type="match status" value="1"/>
</dbReference>
<dbReference type="PANTHER" id="PTHR40021">
    <property type="entry name" value="DEFECT AT LOW TEMPERATURE PROTEIN 1"/>
    <property type="match status" value="1"/>
</dbReference>
<keyword evidence="5 7" id="KW-1133">Transmembrane helix</keyword>
<evidence type="ECO:0000256" key="7">
    <source>
        <dbReference type="RuleBase" id="RU367100"/>
    </source>
</evidence>
<feature type="compositionally biased region" description="Gly residues" evidence="8">
    <location>
        <begin position="210"/>
        <end position="228"/>
    </location>
</feature>
<sequence length="607" mass="65999">MASSAAVFFRIIYATVYLFLHVLLLALLLVTPGDIINQSRDRHDVVSILIVAACYVFAIIVVLFVFFLRLFLKRAVLNSIPKSWIPIEKGDVNKPVRSMISAGLSRSAAIAFVSRPRIVPEELLDEMCPMIVPSAIVRGGAGDQEDKEDGGAGKGLAPKTDKAVRFKKVETMEMEKELGIDLPPCQAVWGDIEHSGWAPPDRPHHRPGARGAGGPGMGGGGGGPGGSGNPLDENINLQYSTVLAELPNLIEAKAMTLAPPDPMSPADPPMLDADAVALLERPLYMGLREYIAHLAGLGVIDLQDDAPAHDSDPRPLSDVVSSFATSYEYARFSTHMLSHKIFRQLMHDLATILRRMTPLDPSVLDEYEEDANDYDSEDGLSYSESDNRSSRPYFADEDDDIDNNAVRSSPTTPARSRSRHSSSHLLSHQQQQQQQQQTQAYDYAPQDALQPTRSRSSGSRRSVIASSSNSASSSGSTCSSSSINSQESGGTSRRRRRHRQQTTDALLADSTEASPSVVRNQRRQGRKSRRPLLASQRPSSPASSANSFAQTRHPYALSNQPSSASLRSTASSGSVIRLADRTEEASLGLPYVVMTQSSSGQDDERLY</sequence>
<feature type="compositionally biased region" description="Low complexity" evidence="8">
    <location>
        <begin position="453"/>
        <end position="491"/>
    </location>
</feature>
<dbReference type="InterPro" id="IPR038869">
    <property type="entry name" value="DLT1"/>
</dbReference>
<feature type="transmembrane region" description="Helical" evidence="7">
    <location>
        <begin position="48"/>
        <end position="72"/>
    </location>
</feature>
<evidence type="ECO:0000256" key="3">
    <source>
        <dbReference type="ARBA" id="ARBA00021353"/>
    </source>
</evidence>
<feature type="region of interest" description="Disordered" evidence="8">
    <location>
        <begin position="194"/>
        <end position="233"/>
    </location>
</feature>
<keyword evidence="10" id="KW-1185">Reference proteome</keyword>
<evidence type="ECO:0000256" key="6">
    <source>
        <dbReference type="ARBA" id="ARBA00023136"/>
    </source>
</evidence>
<comment type="similarity">
    <text evidence="2 7">Belongs to the DLT1 family.</text>
</comment>
<evidence type="ECO:0000313" key="10">
    <source>
        <dbReference type="Proteomes" id="UP001642406"/>
    </source>
</evidence>
<dbReference type="Proteomes" id="UP001642406">
    <property type="component" value="Unassembled WGS sequence"/>
</dbReference>
<name>A0ABP0BW51_9PEZI</name>
<evidence type="ECO:0000256" key="8">
    <source>
        <dbReference type="SAM" id="MobiDB-lite"/>
    </source>
</evidence>
<feature type="transmembrane region" description="Helical" evidence="7">
    <location>
        <begin position="7"/>
        <end position="28"/>
    </location>
</feature>
<evidence type="ECO:0000256" key="2">
    <source>
        <dbReference type="ARBA" id="ARBA00005550"/>
    </source>
</evidence>
<feature type="region of interest" description="Disordered" evidence="8">
    <location>
        <begin position="371"/>
        <end position="548"/>
    </location>
</feature>
<feature type="compositionally biased region" description="Basic residues" evidence="8">
    <location>
        <begin position="520"/>
        <end position="530"/>
    </location>
</feature>
<accession>A0ABP0BW51</accession>
<feature type="compositionally biased region" description="Low complexity" evidence="8">
    <location>
        <begin position="423"/>
        <end position="440"/>
    </location>
</feature>
<evidence type="ECO:0000256" key="1">
    <source>
        <dbReference type="ARBA" id="ARBA00002489"/>
    </source>
</evidence>
<comment type="subcellular location">
    <subcellularLocation>
        <location evidence="7">Membrane</location>
        <topology evidence="7">Multi-pass membrane protein</topology>
    </subcellularLocation>
</comment>
<protein>
    <recommendedName>
        <fullName evidence="3 7">Defect at low temperature protein 1</fullName>
    </recommendedName>
</protein>
<feature type="compositionally biased region" description="Low complexity" evidence="8">
    <location>
        <begin position="531"/>
        <end position="547"/>
    </location>
</feature>
<gene>
    <name evidence="7" type="primary">DLT1</name>
    <name evidence="9" type="ORF">SBRCBS47491_005272</name>
</gene>
<keyword evidence="6 7" id="KW-0472">Membrane</keyword>
<organism evidence="9 10">
    <name type="scientific">Sporothrix bragantina</name>
    <dbReference type="NCBI Taxonomy" id="671064"/>
    <lineage>
        <taxon>Eukaryota</taxon>
        <taxon>Fungi</taxon>
        <taxon>Dikarya</taxon>
        <taxon>Ascomycota</taxon>
        <taxon>Pezizomycotina</taxon>
        <taxon>Sordariomycetes</taxon>
        <taxon>Sordariomycetidae</taxon>
        <taxon>Ophiostomatales</taxon>
        <taxon>Ophiostomataceae</taxon>
        <taxon>Sporothrix</taxon>
    </lineage>
</organism>
<proteinExistence type="inferred from homology"/>
<evidence type="ECO:0000256" key="5">
    <source>
        <dbReference type="ARBA" id="ARBA00022989"/>
    </source>
</evidence>
<dbReference type="EMBL" id="CAWUHC010000044">
    <property type="protein sequence ID" value="CAK7223621.1"/>
    <property type="molecule type" value="Genomic_DNA"/>
</dbReference>
<evidence type="ECO:0000313" key="9">
    <source>
        <dbReference type="EMBL" id="CAK7223621.1"/>
    </source>
</evidence>
<comment type="function">
    <text evidence="1 7">Required for growth under high-pressure and low-temperature conditions.</text>
</comment>